<reference evidence="11 12" key="1">
    <citation type="submission" date="2020-12" db="EMBL/GenBank/DDBJ databases">
        <authorList>
            <person name="Shan Y."/>
        </authorList>
    </citation>
    <scope>NUCLEOTIDE SEQUENCE [LARGE SCALE GENOMIC DNA]</scope>
    <source>
        <strain evidence="12">csc3.9</strain>
    </source>
</reference>
<dbReference type="InterPro" id="IPR015358">
    <property type="entry name" value="Tscrpt_reg_MerR_DNA-bd"/>
</dbReference>
<keyword evidence="4" id="KW-0408">Iron</keyword>
<protein>
    <recommendedName>
        <fullName evidence="1">Redox-sensitive transcriptional activator SoxR</fullName>
    </recommendedName>
</protein>
<evidence type="ECO:0000256" key="1">
    <source>
        <dbReference type="ARBA" id="ARBA00014474"/>
    </source>
</evidence>
<evidence type="ECO:0000313" key="12">
    <source>
        <dbReference type="Proteomes" id="UP000596063"/>
    </source>
</evidence>
<sequence length="177" mass="19152">MSAKNKADAGPSRSELPGFETDSNEDNKCAKAATQRLSVGEIAKRSGIPVSTLHFYESKGLIRSERNAGNQRRYPRYILRQLAVIRVAQSVGLSLAEIRTHLDALPGDGAPTAEDWQTLSSAWRADLEERIAKMTTLKDKLTACIGCGCLSAKDCPMRNPDDHAAALGPGARAFDPQ</sequence>
<evidence type="ECO:0000256" key="6">
    <source>
        <dbReference type="ARBA" id="ARBA00023015"/>
    </source>
</evidence>
<dbReference type="Gene3D" id="1.10.1660.10">
    <property type="match status" value="1"/>
</dbReference>
<dbReference type="Pfam" id="PF09278">
    <property type="entry name" value="MerR-DNA-bind"/>
    <property type="match status" value="1"/>
</dbReference>
<evidence type="ECO:0000259" key="10">
    <source>
        <dbReference type="PROSITE" id="PS50937"/>
    </source>
</evidence>
<evidence type="ECO:0000313" key="11">
    <source>
        <dbReference type="EMBL" id="QQD19270.1"/>
    </source>
</evidence>
<feature type="region of interest" description="Disordered" evidence="9">
    <location>
        <begin position="1"/>
        <end position="28"/>
    </location>
</feature>
<dbReference type="PRINTS" id="PR00040">
    <property type="entry name" value="HTHMERR"/>
</dbReference>
<dbReference type="GO" id="GO:0003677">
    <property type="term" value="F:DNA binding"/>
    <property type="evidence" value="ECO:0007669"/>
    <property type="project" value="UniProtKB-KW"/>
</dbReference>
<name>A0A7T4R2K4_9GAMM</name>
<dbReference type="GO" id="GO:0006979">
    <property type="term" value="P:response to oxidative stress"/>
    <property type="evidence" value="ECO:0007669"/>
    <property type="project" value="InterPro"/>
</dbReference>
<dbReference type="InterPro" id="IPR047057">
    <property type="entry name" value="MerR_fam"/>
</dbReference>
<dbReference type="InterPro" id="IPR010211">
    <property type="entry name" value="Redox-sen_tscrpt-act_SoxR"/>
</dbReference>
<dbReference type="SMART" id="SM00422">
    <property type="entry name" value="HTH_MERR"/>
    <property type="match status" value="1"/>
</dbReference>
<dbReference type="RefSeq" id="WP_198570755.1">
    <property type="nucleotide sequence ID" value="NZ_CP066167.1"/>
</dbReference>
<dbReference type="AlphaFoldDB" id="A0A7T4R2K4"/>
<keyword evidence="5" id="KW-0411">Iron-sulfur</keyword>
<evidence type="ECO:0000256" key="9">
    <source>
        <dbReference type="SAM" id="MobiDB-lite"/>
    </source>
</evidence>
<keyword evidence="12" id="KW-1185">Reference proteome</keyword>
<evidence type="ECO:0000256" key="5">
    <source>
        <dbReference type="ARBA" id="ARBA00023014"/>
    </source>
</evidence>
<keyword evidence="6" id="KW-0805">Transcription regulation</keyword>
<dbReference type="GO" id="GO:0051537">
    <property type="term" value="F:2 iron, 2 sulfur cluster binding"/>
    <property type="evidence" value="ECO:0007669"/>
    <property type="project" value="UniProtKB-KW"/>
</dbReference>
<feature type="domain" description="HTH merR-type" evidence="10">
    <location>
        <begin position="36"/>
        <end position="104"/>
    </location>
</feature>
<dbReference type="EMBL" id="CP066167">
    <property type="protein sequence ID" value="QQD19270.1"/>
    <property type="molecule type" value="Genomic_DNA"/>
</dbReference>
<evidence type="ECO:0000256" key="4">
    <source>
        <dbReference type="ARBA" id="ARBA00023004"/>
    </source>
</evidence>
<dbReference type="InterPro" id="IPR000551">
    <property type="entry name" value="MerR-type_HTH_dom"/>
</dbReference>
<evidence type="ECO:0000256" key="7">
    <source>
        <dbReference type="ARBA" id="ARBA00023125"/>
    </source>
</evidence>
<evidence type="ECO:0000256" key="3">
    <source>
        <dbReference type="ARBA" id="ARBA00022723"/>
    </source>
</evidence>
<dbReference type="Pfam" id="PF00376">
    <property type="entry name" value="MerR"/>
    <property type="match status" value="1"/>
</dbReference>
<dbReference type="GO" id="GO:0003700">
    <property type="term" value="F:DNA-binding transcription factor activity"/>
    <property type="evidence" value="ECO:0007669"/>
    <property type="project" value="InterPro"/>
</dbReference>
<dbReference type="NCBIfam" id="TIGR01950">
    <property type="entry name" value="SoxR"/>
    <property type="match status" value="1"/>
</dbReference>
<evidence type="ECO:0000256" key="2">
    <source>
        <dbReference type="ARBA" id="ARBA00022714"/>
    </source>
</evidence>
<dbReference type="GO" id="GO:0046872">
    <property type="term" value="F:metal ion binding"/>
    <property type="evidence" value="ECO:0007669"/>
    <property type="project" value="UniProtKB-KW"/>
</dbReference>
<keyword evidence="3" id="KW-0479">Metal-binding</keyword>
<accession>A0A7T4R2K4</accession>
<keyword evidence="7" id="KW-0238">DNA-binding</keyword>
<gene>
    <name evidence="11" type="primary">soxR</name>
    <name evidence="11" type="ORF">I6N98_05295</name>
</gene>
<evidence type="ECO:0000256" key="8">
    <source>
        <dbReference type="ARBA" id="ARBA00023163"/>
    </source>
</evidence>
<dbReference type="KEGG" id="snan:I6N98_05295"/>
<keyword evidence="2" id="KW-0001">2Fe-2S</keyword>
<dbReference type="CDD" id="cd01110">
    <property type="entry name" value="HTH_SoxR"/>
    <property type="match status" value="1"/>
</dbReference>
<proteinExistence type="predicted"/>
<keyword evidence="8" id="KW-0804">Transcription</keyword>
<dbReference type="PANTHER" id="PTHR30204:SF0">
    <property type="entry name" value="REDOX-SENSITIVE TRANSCRIPTIONAL ACTIVATOR SOXR"/>
    <property type="match status" value="1"/>
</dbReference>
<dbReference type="PROSITE" id="PS50937">
    <property type="entry name" value="HTH_MERR_2"/>
    <property type="match status" value="1"/>
</dbReference>
<dbReference type="InterPro" id="IPR009061">
    <property type="entry name" value="DNA-bd_dom_put_sf"/>
</dbReference>
<organism evidence="11 12">
    <name type="scientific">Spongiibacter nanhainus</name>
    <dbReference type="NCBI Taxonomy" id="2794344"/>
    <lineage>
        <taxon>Bacteria</taxon>
        <taxon>Pseudomonadati</taxon>
        <taxon>Pseudomonadota</taxon>
        <taxon>Gammaproteobacteria</taxon>
        <taxon>Cellvibrionales</taxon>
        <taxon>Spongiibacteraceae</taxon>
        <taxon>Spongiibacter</taxon>
    </lineage>
</organism>
<dbReference type="PANTHER" id="PTHR30204">
    <property type="entry name" value="REDOX-CYCLING DRUG-SENSING TRANSCRIPTIONAL ACTIVATOR SOXR"/>
    <property type="match status" value="1"/>
</dbReference>
<dbReference type="SUPFAM" id="SSF46955">
    <property type="entry name" value="Putative DNA-binding domain"/>
    <property type="match status" value="1"/>
</dbReference>
<dbReference type="Proteomes" id="UP000596063">
    <property type="component" value="Chromosome"/>
</dbReference>